<dbReference type="InterPro" id="IPR036390">
    <property type="entry name" value="WH_DNA-bd_sf"/>
</dbReference>
<feature type="domain" description="Nudix hydrolase" evidence="2">
    <location>
        <begin position="30"/>
        <end position="175"/>
    </location>
</feature>
<gene>
    <name evidence="3" type="ORF">CLORY_10620</name>
</gene>
<dbReference type="InterPro" id="IPR054105">
    <property type="entry name" value="WHD_NrtR"/>
</dbReference>
<evidence type="ECO:0000256" key="1">
    <source>
        <dbReference type="ARBA" id="ARBA00022801"/>
    </source>
</evidence>
<accession>A0A1V4IUU4</accession>
<dbReference type="Gene3D" id="1.10.10.10">
    <property type="entry name" value="Winged helix-like DNA-binding domain superfamily/Winged helix DNA-binding domain"/>
    <property type="match status" value="1"/>
</dbReference>
<dbReference type="InterPro" id="IPR011213">
    <property type="entry name" value="NMN_biosyn"/>
</dbReference>
<organism evidence="3 4">
    <name type="scientific">Clostridium oryzae</name>
    <dbReference type="NCBI Taxonomy" id="1450648"/>
    <lineage>
        <taxon>Bacteria</taxon>
        <taxon>Bacillati</taxon>
        <taxon>Bacillota</taxon>
        <taxon>Clostridia</taxon>
        <taxon>Eubacteriales</taxon>
        <taxon>Clostridiaceae</taxon>
        <taxon>Clostridium</taxon>
    </lineage>
</organism>
<dbReference type="CDD" id="cd18873">
    <property type="entry name" value="NUDIX_NadM_like"/>
    <property type="match status" value="1"/>
</dbReference>
<keyword evidence="4" id="KW-1185">Reference proteome</keyword>
<dbReference type="InterPro" id="IPR015797">
    <property type="entry name" value="NUDIX_hydrolase-like_dom_sf"/>
</dbReference>
<dbReference type="PIRSF" id="PIRSF019423">
    <property type="entry name" value="NMN_biosyn"/>
    <property type="match status" value="1"/>
</dbReference>
<dbReference type="Pfam" id="PF21906">
    <property type="entry name" value="WHD_NrtR"/>
    <property type="match status" value="1"/>
</dbReference>
<dbReference type="RefSeq" id="WP_079422488.1">
    <property type="nucleotide sequence ID" value="NZ_MZGV01000008.1"/>
</dbReference>
<comment type="caution">
    <text evidence="3">The sequence shown here is derived from an EMBL/GenBank/DDBJ whole genome shotgun (WGS) entry which is preliminary data.</text>
</comment>
<dbReference type="SUPFAM" id="SSF55811">
    <property type="entry name" value="Nudix"/>
    <property type="match status" value="1"/>
</dbReference>
<dbReference type="PANTHER" id="PTHR43736">
    <property type="entry name" value="ADP-RIBOSE PYROPHOSPHATASE"/>
    <property type="match status" value="1"/>
</dbReference>
<dbReference type="InterPro" id="IPR020084">
    <property type="entry name" value="NUDIX_hydrolase_CS"/>
</dbReference>
<dbReference type="InterPro" id="IPR036388">
    <property type="entry name" value="WH-like_DNA-bd_sf"/>
</dbReference>
<proteinExistence type="predicted"/>
<dbReference type="PROSITE" id="PS51462">
    <property type="entry name" value="NUDIX"/>
    <property type="match status" value="1"/>
</dbReference>
<evidence type="ECO:0000313" key="3">
    <source>
        <dbReference type="EMBL" id="OPJ63554.1"/>
    </source>
</evidence>
<name>A0A1V4IUU4_9CLOT</name>
<dbReference type="OrthoDB" id="9786141at2"/>
<dbReference type="STRING" id="1450648.CLORY_10620"/>
<dbReference type="Pfam" id="PF00293">
    <property type="entry name" value="NUDIX"/>
    <property type="match status" value="1"/>
</dbReference>
<dbReference type="GO" id="GO:0016779">
    <property type="term" value="F:nucleotidyltransferase activity"/>
    <property type="evidence" value="ECO:0007669"/>
    <property type="project" value="UniProtKB-KW"/>
</dbReference>
<keyword evidence="3" id="KW-0548">Nucleotidyltransferase</keyword>
<dbReference type="AlphaFoldDB" id="A0A1V4IUU4"/>
<reference evidence="3 4" key="1">
    <citation type="submission" date="2017-03" db="EMBL/GenBank/DDBJ databases">
        <title>Genome sequence of Clostridium oryzae DSM 28571.</title>
        <authorList>
            <person name="Poehlein A."/>
            <person name="Daniel R."/>
        </authorList>
    </citation>
    <scope>NUCLEOTIDE SEQUENCE [LARGE SCALE GENOMIC DNA]</scope>
    <source>
        <strain evidence="3 4">DSM 28571</strain>
    </source>
</reference>
<protein>
    <submittedName>
        <fullName evidence="3">Bifunctional NMN adenylyltransferase/nudix hydrolase</fullName>
    </submittedName>
</protein>
<dbReference type="Gene3D" id="3.90.79.10">
    <property type="entry name" value="Nucleoside Triphosphate Pyrophosphohydrolase"/>
    <property type="match status" value="1"/>
</dbReference>
<dbReference type="EMBL" id="MZGV01000008">
    <property type="protein sequence ID" value="OPJ63554.1"/>
    <property type="molecule type" value="Genomic_DNA"/>
</dbReference>
<evidence type="ECO:0000313" key="4">
    <source>
        <dbReference type="Proteomes" id="UP000190080"/>
    </source>
</evidence>
<keyword evidence="3" id="KW-0808">Transferase</keyword>
<keyword evidence="1 3" id="KW-0378">Hydrolase</keyword>
<dbReference type="GO" id="GO:0016787">
    <property type="term" value="F:hydrolase activity"/>
    <property type="evidence" value="ECO:0007669"/>
    <property type="project" value="UniProtKB-KW"/>
</dbReference>
<dbReference type="SUPFAM" id="SSF46785">
    <property type="entry name" value="Winged helix' DNA-binding domain"/>
    <property type="match status" value="1"/>
</dbReference>
<evidence type="ECO:0000259" key="2">
    <source>
        <dbReference type="PROSITE" id="PS51462"/>
    </source>
</evidence>
<dbReference type="PROSITE" id="PS00893">
    <property type="entry name" value="NUDIX_BOX"/>
    <property type="match status" value="1"/>
</dbReference>
<dbReference type="PANTHER" id="PTHR43736:SF4">
    <property type="entry name" value="SLR1690 PROTEIN"/>
    <property type="match status" value="1"/>
</dbReference>
<sequence length="310" mass="36787">MRNLSLKNKTGLTEEQFLEKYKHEYHGAPANTVDMLLFTIDENPVEDVRKLPEKELKVLLIKRGDHPFMGCWAIPGGFINTYESISEAVYRELKEETNIDNVYMEQLYTWGDDVNRDPRMRVISISYMALVDKTNIKPKAGDRAQEVSWFSIKKEFVSTYYDNDDKQRVNEYIIRFTSDDGNCIIEYIIKEKYIKKGVSTFKEFEYVPMTRNTDEFAFDHIKIIDAGLERLKNKIEYTPIAFNLLPKYFTLTELQKVYEVILNKKLLRANFRRKVAPMVIETEYMSHSGGHRPARYYMFNENWEHSYFEE</sequence>
<dbReference type="Proteomes" id="UP000190080">
    <property type="component" value="Unassembled WGS sequence"/>
</dbReference>
<dbReference type="InterPro" id="IPR000086">
    <property type="entry name" value="NUDIX_hydrolase_dom"/>
</dbReference>